<dbReference type="Gene3D" id="6.10.250.3450">
    <property type="match status" value="1"/>
</dbReference>
<feature type="domain" description="Lipid desaturase" evidence="12">
    <location>
        <begin position="129"/>
        <end position="301"/>
    </location>
</feature>
<feature type="transmembrane region" description="Helical" evidence="11">
    <location>
        <begin position="118"/>
        <end position="142"/>
    </location>
</feature>
<evidence type="ECO:0000256" key="2">
    <source>
        <dbReference type="ARBA" id="ARBA00007620"/>
    </source>
</evidence>
<proteinExistence type="inferred from homology"/>
<evidence type="ECO:0000256" key="6">
    <source>
        <dbReference type="ARBA" id="ARBA00022989"/>
    </source>
</evidence>
<dbReference type="GO" id="GO:0016491">
    <property type="term" value="F:oxidoreductase activity"/>
    <property type="evidence" value="ECO:0007669"/>
    <property type="project" value="TreeGrafter"/>
</dbReference>
<evidence type="ECO:0000259" key="12">
    <source>
        <dbReference type="Pfam" id="PF10520"/>
    </source>
</evidence>
<evidence type="ECO:0000256" key="5">
    <source>
        <dbReference type="ARBA" id="ARBA00022980"/>
    </source>
</evidence>
<dbReference type="Pfam" id="PF10520">
    <property type="entry name" value="Lipid_desat"/>
    <property type="match status" value="1"/>
</dbReference>
<dbReference type="GO" id="GO:0005840">
    <property type="term" value="C:ribosome"/>
    <property type="evidence" value="ECO:0007669"/>
    <property type="project" value="UniProtKB-KW"/>
</dbReference>
<dbReference type="InterPro" id="IPR001854">
    <property type="entry name" value="Ribosomal_uL29"/>
</dbReference>
<dbReference type="GO" id="GO:0003735">
    <property type="term" value="F:structural constituent of ribosome"/>
    <property type="evidence" value="ECO:0007669"/>
    <property type="project" value="InterPro"/>
</dbReference>
<evidence type="ECO:0000313" key="13">
    <source>
        <dbReference type="EMBL" id="KPI93845.1"/>
    </source>
</evidence>
<evidence type="ECO:0000256" key="9">
    <source>
        <dbReference type="ARBA" id="ARBA00035204"/>
    </source>
</evidence>
<dbReference type="InterPro" id="IPR052601">
    <property type="entry name" value="Plasmalogen_desaturase"/>
</dbReference>
<gene>
    <name evidence="13" type="ORF">RR46_13010</name>
</gene>
<dbReference type="HAMAP" id="MF_00374">
    <property type="entry name" value="Ribosomal_uL29"/>
    <property type="match status" value="1"/>
</dbReference>
<dbReference type="Pfam" id="PF00831">
    <property type="entry name" value="Ribosomal_L29"/>
    <property type="match status" value="1"/>
</dbReference>
<comment type="subcellular location">
    <subcellularLocation>
        <location evidence="1">Membrane</location>
        <topology evidence="1">Multi-pass membrane protein</topology>
    </subcellularLocation>
</comment>
<keyword evidence="7 11" id="KW-0472">Membrane</keyword>
<evidence type="ECO:0000256" key="8">
    <source>
        <dbReference type="ARBA" id="ARBA00023274"/>
    </source>
</evidence>
<evidence type="ECO:0000256" key="1">
    <source>
        <dbReference type="ARBA" id="ARBA00004141"/>
    </source>
</evidence>
<dbReference type="PANTHER" id="PTHR48177:SF1">
    <property type="entry name" value="PLASMANYLETHANOLAMINE DESATURASE 1"/>
    <property type="match status" value="1"/>
</dbReference>
<dbReference type="Gene3D" id="1.10.287.310">
    <property type="match status" value="1"/>
</dbReference>
<evidence type="ECO:0000256" key="3">
    <source>
        <dbReference type="ARBA" id="ARBA00009254"/>
    </source>
</evidence>
<evidence type="ECO:0000313" key="14">
    <source>
        <dbReference type="Proteomes" id="UP000053268"/>
    </source>
</evidence>
<dbReference type="InterPro" id="IPR019547">
    <property type="entry name" value="Lipid_desat"/>
</dbReference>
<feature type="transmembrane region" description="Helical" evidence="11">
    <location>
        <begin position="90"/>
        <end position="111"/>
    </location>
</feature>
<keyword evidence="5" id="KW-0689">Ribosomal protein</keyword>
<keyword evidence="6 11" id="KW-1133">Transmembrane helix</keyword>
<dbReference type="EMBL" id="KQ459601">
    <property type="protein sequence ID" value="KPI93845.1"/>
    <property type="molecule type" value="Genomic_DNA"/>
</dbReference>
<dbReference type="UniPathway" id="UPA00199"/>
<dbReference type="NCBIfam" id="TIGR00012">
    <property type="entry name" value="L29"/>
    <property type="match status" value="1"/>
</dbReference>
<dbReference type="STRING" id="66420.A0A194PRT1"/>
<keyword evidence="14" id="KW-1185">Reference proteome</keyword>
<dbReference type="GO" id="GO:0006412">
    <property type="term" value="P:translation"/>
    <property type="evidence" value="ECO:0007669"/>
    <property type="project" value="InterPro"/>
</dbReference>
<dbReference type="PANTHER" id="PTHR48177">
    <property type="entry name" value="TRANSMEMBRANE PROTEIN 189"/>
    <property type="match status" value="1"/>
</dbReference>
<dbReference type="CDD" id="cd00427">
    <property type="entry name" value="Ribosomal_L29_HIP"/>
    <property type="match status" value="1"/>
</dbReference>
<feature type="transmembrane region" description="Helical" evidence="11">
    <location>
        <begin position="213"/>
        <end position="230"/>
    </location>
</feature>
<reference evidence="13 14" key="1">
    <citation type="journal article" date="2015" name="Nat. Commun.">
        <title>Outbred genome sequencing and CRISPR/Cas9 gene editing in butterflies.</title>
        <authorList>
            <person name="Li X."/>
            <person name="Fan D."/>
            <person name="Zhang W."/>
            <person name="Liu G."/>
            <person name="Zhang L."/>
            <person name="Zhao L."/>
            <person name="Fang X."/>
            <person name="Chen L."/>
            <person name="Dong Y."/>
            <person name="Chen Y."/>
            <person name="Ding Y."/>
            <person name="Zhao R."/>
            <person name="Feng M."/>
            <person name="Zhu Y."/>
            <person name="Feng Y."/>
            <person name="Jiang X."/>
            <person name="Zhu D."/>
            <person name="Xiang H."/>
            <person name="Feng X."/>
            <person name="Li S."/>
            <person name="Wang J."/>
            <person name="Zhang G."/>
            <person name="Kronforst M.R."/>
            <person name="Wang W."/>
        </authorList>
    </citation>
    <scope>NUCLEOTIDE SEQUENCE [LARGE SCALE GENOMIC DNA]</scope>
    <source>
        <strain evidence="13">Ya'a_city_454_Px</strain>
        <tissue evidence="13">Whole body</tissue>
    </source>
</reference>
<dbReference type="AlphaFoldDB" id="A0A194PRT1"/>
<accession>A0A194PRT1</accession>
<evidence type="ECO:0000256" key="10">
    <source>
        <dbReference type="ARBA" id="ARBA00035334"/>
    </source>
</evidence>
<dbReference type="Proteomes" id="UP000053268">
    <property type="component" value="Unassembled WGS sequence"/>
</dbReference>
<organism evidence="13 14">
    <name type="scientific">Papilio xuthus</name>
    <name type="common">Asian swallowtail butterfly</name>
    <dbReference type="NCBI Taxonomy" id="66420"/>
    <lineage>
        <taxon>Eukaryota</taxon>
        <taxon>Metazoa</taxon>
        <taxon>Ecdysozoa</taxon>
        <taxon>Arthropoda</taxon>
        <taxon>Hexapoda</taxon>
        <taxon>Insecta</taxon>
        <taxon>Pterygota</taxon>
        <taxon>Neoptera</taxon>
        <taxon>Endopterygota</taxon>
        <taxon>Lepidoptera</taxon>
        <taxon>Glossata</taxon>
        <taxon>Ditrysia</taxon>
        <taxon>Papilionoidea</taxon>
        <taxon>Papilionidae</taxon>
        <taxon>Papilioninae</taxon>
        <taxon>Papilio</taxon>
    </lineage>
</organism>
<evidence type="ECO:0000256" key="11">
    <source>
        <dbReference type="SAM" id="Phobius"/>
    </source>
</evidence>
<dbReference type="GO" id="GO:0016020">
    <property type="term" value="C:membrane"/>
    <property type="evidence" value="ECO:0007669"/>
    <property type="project" value="UniProtKB-SubCell"/>
</dbReference>
<comment type="similarity">
    <text evidence="2">Belongs to the fatty acid desaturase CarF family.</text>
</comment>
<dbReference type="FunFam" id="6.10.250.3450:FF:000001">
    <property type="entry name" value="60S ribosomal protein L35"/>
    <property type="match status" value="1"/>
</dbReference>
<name>A0A194PRT1_PAPXU</name>
<evidence type="ECO:0000256" key="7">
    <source>
        <dbReference type="ARBA" id="ARBA00023136"/>
    </source>
</evidence>
<dbReference type="InterPro" id="IPR018254">
    <property type="entry name" value="Ribosomal_uL29_CS"/>
</dbReference>
<keyword evidence="4 11" id="KW-0812">Transmembrane</keyword>
<keyword evidence="8" id="KW-0687">Ribonucleoprotein</keyword>
<dbReference type="SUPFAM" id="SSF46561">
    <property type="entry name" value="Ribosomal protein L29 (L29p)"/>
    <property type="match status" value="1"/>
</dbReference>
<dbReference type="InterPro" id="IPR036049">
    <property type="entry name" value="Ribosomal_uL29_sf"/>
</dbReference>
<sequence length="437" mass="50528">MTLPLPIPPCAKRDGLSTLGCERFEYASSMATTLLAPVKTEREILEHSMSEDDPNANTQLMSERGKQPRWGPRHRGAQELAELYSPGKRLQEWVCVVFCCTLTVCAGLLMARYVRADASLFFAAIAGVLTADFASGIVHWAADTWGAVDLPLIGKNFLRPFREHHIDPTSITRHDFIETNGDNFAITVPVLARIVWQLLTYDADLIAQQFHWIAYWYLCCIFVAMTNQIHKWSHTYFGLPVWVVWLQEWHIVLPRRHHRIHHVAPHETYFCITTGWLNWPLEKLHFWSTLEMVIEALTGCHTLCFALFLCRMSTLGKVKCSELRTKDKKELFKQLEELKTELTNLRVAKVTGGVASKLSKIRVVRKAIARVYIVYHQKMKVNLRNHYKNKKYKPLDLRPKKTRAMRKALTKHEAKLKTRKEIRKKSLFPPRVYAVKA</sequence>
<evidence type="ECO:0000256" key="4">
    <source>
        <dbReference type="ARBA" id="ARBA00022692"/>
    </source>
</evidence>
<comment type="similarity">
    <text evidence="3">Belongs to the universal ribosomal protein uL29 family.</text>
</comment>
<dbReference type="PROSITE" id="PS00579">
    <property type="entry name" value="RIBOSOMAL_L29"/>
    <property type="match status" value="1"/>
</dbReference>
<dbReference type="GO" id="GO:1990904">
    <property type="term" value="C:ribonucleoprotein complex"/>
    <property type="evidence" value="ECO:0007669"/>
    <property type="project" value="UniProtKB-KW"/>
</dbReference>
<protein>
    <recommendedName>
        <fullName evidence="9">Large ribosomal subunit protein uL29</fullName>
    </recommendedName>
    <alternativeName>
        <fullName evidence="10">60S ribosomal protein L35</fullName>
    </alternativeName>
</protein>
<dbReference type="FunFam" id="1.10.287.310:FF:000002">
    <property type="entry name" value="60S ribosomal protein L35"/>
    <property type="match status" value="1"/>
</dbReference>
<dbReference type="GO" id="GO:0006631">
    <property type="term" value="P:fatty acid metabolic process"/>
    <property type="evidence" value="ECO:0007669"/>
    <property type="project" value="UniProtKB-UniPathway"/>
</dbReference>